<accession>A0ACB7XAX6</accession>
<proteinExistence type="predicted"/>
<evidence type="ECO:0000313" key="2">
    <source>
        <dbReference type="Proteomes" id="UP000828048"/>
    </source>
</evidence>
<keyword evidence="2" id="KW-1185">Reference proteome</keyword>
<dbReference type="Proteomes" id="UP000828048">
    <property type="component" value="Chromosome 6"/>
</dbReference>
<evidence type="ECO:0000313" key="1">
    <source>
        <dbReference type="EMBL" id="KAH7837835.1"/>
    </source>
</evidence>
<reference evidence="1 2" key="1">
    <citation type="journal article" date="2021" name="Hortic Res">
        <title>High-quality reference genome and annotation aids understanding of berry development for evergreen blueberry (Vaccinium darrowii).</title>
        <authorList>
            <person name="Yu J."/>
            <person name="Hulse-Kemp A.M."/>
            <person name="Babiker E."/>
            <person name="Staton M."/>
        </authorList>
    </citation>
    <scope>NUCLEOTIDE SEQUENCE [LARGE SCALE GENOMIC DNA]</scope>
    <source>
        <strain evidence="2">cv. NJ 8807/NJ 8810</strain>
        <tissue evidence="1">Young leaf</tissue>
    </source>
</reference>
<organism evidence="1 2">
    <name type="scientific">Vaccinium darrowii</name>
    <dbReference type="NCBI Taxonomy" id="229202"/>
    <lineage>
        <taxon>Eukaryota</taxon>
        <taxon>Viridiplantae</taxon>
        <taxon>Streptophyta</taxon>
        <taxon>Embryophyta</taxon>
        <taxon>Tracheophyta</taxon>
        <taxon>Spermatophyta</taxon>
        <taxon>Magnoliopsida</taxon>
        <taxon>eudicotyledons</taxon>
        <taxon>Gunneridae</taxon>
        <taxon>Pentapetalae</taxon>
        <taxon>asterids</taxon>
        <taxon>Ericales</taxon>
        <taxon>Ericaceae</taxon>
        <taxon>Vaccinioideae</taxon>
        <taxon>Vaccinieae</taxon>
        <taxon>Vaccinium</taxon>
    </lineage>
</organism>
<gene>
    <name evidence="1" type="ORF">Vadar_018586</name>
</gene>
<name>A0ACB7XAX6_9ERIC</name>
<protein>
    <submittedName>
        <fullName evidence="1">Uncharacterized protein</fullName>
    </submittedName>
</protein>
<dbReference type="EMBL" id="CM037156">
    <property type="protein sequence ID" value="KAH7837835.1"/>
    <property type="molecule type" value="Genomic_DNA"/>
</dbReference>
<sequence length="354" mass="41153">MQLFVNELWHPRQPVFVVARRLNFFVFHFYAKEDMDHAVSRGPWLIRRGLLVLDYWHFYDALEHIKVRRFSMWVQLHNLPFEAFTREAGEILGQALGEEVTVDVDDVFSRQFRYLRVCISLTQETTLVPGFFFDIPGGQPRWIECRYERLYKFCRSCGRIGHTYPQCDMSRDEARARMDAMLNQLCERFGTATLHGDIPLASHVDLGDPDQSDGATQTVSGDENFEMMPVAIDFDQFLEDYEAAWDWGLQHLNAGIFQRGDLVVFPTSPDDHVIEVVNDVVGLHVEAQVPNGGGNEQIAADTFERVVSELPWILEVTTLEVDVMDQRWTEWERVARRFGVNVGRWWALMIQWVC</sequence>
<comment type="caution">
    <text evidence="1">The sequence shown here is derived from an EMBL/GenBank/DDBJ whole genome shotgun (WGS) entry which is preliminary data.</text>
</comment>